<evidence type="ECO:0000256" key="3">
    <source>
        <dbReference type="ARBA" id="ARBA00022989"/>
    </source>
</evidence>
<evidence type="ECO:0008006" key="7">
    <source>
        <dbReference type="Google" id="ProtNLM"/>
    </source>
</evidence>
<name>A0AAN5D757_9BILA</name>
<evidence type="ECO:0000256" key="4">
    <source>
        <dbReference type="ARBA" id="ARBA00023136"/>
    </source>
</evidence>
<evidence type="ECO:0000256" key="1">
    <source>
        <dbReference type="ARBA" id="ARBA00004141"/>
    </source>
</evidence>
<dbReference type="Proteomes" id="UP001328107">
    <property type="component" value="Unassembled WGS sequence"/>
</dbReference>
<keyword evidence="2" id="KW-0812">Transmembrane</keyword>
<keyword evidence="3" id="KW-1133">Transmembrane helix</keyword>
<dbReference type="GO" id="GO:0016020">
    <property type="term" value="C:membrane"/>
    <property type="evidence" value="ECO:0007669"/>
    <property type="project" value="UniProtKB-SubCell"/>
</dbReference>
<proteinExistence type="predicted"/>
<feature type="non-terminal residue" evidence="5">
    <location>
        <position position="1"/>
    </location>
</feature>
<dbReference type="EMBL" id="BTRK01000006">
    <property type="protein sequence ID" value="GMR56947.1"/>
    <property type="molecule type" value="Genomic_DNA"/>
</dbReference>
<comment type="subcellular location">
    <subcellularLocation>
        <location evidence="1">Membrane</location>
        <topology evidence="1">Multi-pass membrane protein</topology>
    </subcellularLocation>
</comment>
<reference evidence="6" key="1">
    <citation type="submission" date="2022-10" db="EMBL/GenBank/DDBJ databases">
        <title>Genome assembly of Pristionchus species.</title>
        <authorList>
            <person name="Yoshida K."/>
            <person name="Sommer R.J."/>
        </authorList>
    </citation>
    <scope>NUCLEOTIDE SEQUENCE [LARGE SCALE GENOMIC DNA]</scope>
    <source>
        <strain evidence="6">RS5460</strain>
    </source>
</reference>
<evidence type="ECO:0000313" key="6">
    <source>
        <dbReference type="Proteomes" id="UP001328107"/>
    </source>
</evidence>
<evidence type="ECO:0000256" key="2">
    <source>
        <dbReference type="ARBA" id="ARBA00022692"/>
    </source>
</evidence>
<keyword evidence="4" id="KW-0472">Membrane</keyword>
<dbReference type="Gene3D" id="1.20.1070.10">
    <property type="entry name" value="Rhodopsin 7-helix transmembrane proteins"/>
    <property type="match status" value="1"/>
</dbReference>
<dbReference type="InterPro" id="IPR053286">
    <property type="entry name" value="Nematode_rcpt-like_srab"/>
</dbReference>
<dbReference type="AlphaFoldDB" id="A0AAN5D757"/>
<dbReference type="InterPro" id="IPR019408">
    <property type="entry name" value="7TM_GPCR_serpentine_rcpt_Srab"/>
</dbReference>
<protein>
    <recommendedName>
        <fullName evidence="7">G protein-coupled receptor</fullName>
    </recommendedName>
</protein>
<gene>
    <name evidence="5" type="ORF">PMAYCL1PPCAC_27142</name>
</gene>
<keyword evidence="6" id="KW-1185">Reference proteome</keyword>
<organism evidence="5 6">
    <name type="scientific">Pristionchus mayeri</name>
    <dbReference type="NCBI Taxonomy" id="1317129"/>
    <lineage>
        <taxon>Eukaryota</taxon>
        <taxon>Metazoa</taxon>
        <taxon>Ecdysozoa</taxon>
        <taxon>Nematoda</taxon>
        <taxon>Chromadorea</taxon>
        <taxon>Rhabditida</taxon>
        <taxon>Rhabditina</taxon>
        <taxon>Diplogasteromorpha</taxon>
        <taxon>Diplogasteroidea</taxon>
        <taxon>Neodiplogasteridae</taxon>
        <taxon>Pristionchus</taxon>
    </lineage>
</organism>
<evidence type="ECO:0000313" key="5">
    <source>
        <dbReference type="EMBL" id="GMR56947.1"/>
    </source>
</evidence>
<dbReference type="PANTHER" id="PTHR46561:SF11">
    <property type="entry name" value="SERPENTINE RECEPTOR CLASS ALPHA_BETA-14"/>
    <property type="match status" value="1"/>
</dbReference>
<dbReference type="PANTHER" id="PTHR46561">
    <property type="entry name" value="SERPENTINE RECEPTOR, CLASS AB (CLASS A-LIKE)-RELATED"/>
    <property type="match status" value="1"/>
</dbReference>
<feature type="non-terminal residue" evidence="5">
    <location>
        <position position="135"/>
    </location>
</feature>
<dbReference type="Pfam" id="PF10292">
    <property type="entry name" value="7TM_GPCR_Srab"/>
    <property type="match status" value="1"/>
</dbReference>
<accession>A0AAN5D757</accession>
<comment type="caution">
    <text evidence="5">The sequence shown here is derived from an EMBL/GenBank/DDBJ whole genome shotgun (WGS) entry which is preliminary data.</text>
</comment>
<sequence>SGSVTSLLVMSAERFQAFRKLSTYENSSTKNAMKFVLIHLLLTCLGVMADYSMYNFPTRVAHCIVVSVDGRAIHDTIQAALFYSELFTIFFYTKLLRRNERVQASEASLNKTLTERYQLSENIRVLRILLPVVMF</sequence>